<proteinExistence type="predicted"/>
<reference evidence="2 3" key="1">
    <citation type="submission" date="2021-12" db="EMBL/GenBank/DDBJ databases">
        <title>Genome sequencing of bacteria with rrn-lacking chromosome and rrn-plasmid.</title>
        <authorList>
            <person name="Anda M."/>
            <person name="Iwasaki W."/>
        </authorList>
    </citation>
    <scope>NUCLEOTIDE SEQUENCE [LARGE SCALE GENOMIC DNA]</scope>
    <source>
        <strain evidence="2 3">DSM 100852</strain>
    </source>
</reference>
<accession>A0AAU9CD64</accession>
<dbReference type="InterPro" id="IPR025246">
    <property type="entry name" value="IS30-like_HTH"/>
</dbReference>
<evidence type="ECO:0000313" key="3">
    <source>
        <dbReference type="Proteomes" id="UP001348817"/>
    </source>
</evidence>
<feature type="domain" description="Transposase IS30-like HTH" evidence="1">
    <location>
        <begin position="7"/>
        <end position="48"/>
    </location>
</feature>
<dbReference type="KEGG" id="fax:FUAX_24960"/>
<gene>
    <name evidence="2" type="ORF">FUAX_24960</name>
</gene>
<dbReference type="AlphaFoldDB" id="A0AAU9CD64"/>
<dbReference type="Pfam" id="PF13936">
    <property type="entry name" value="HTH_38"/>
    <property type="match status" value="1"/>
</dbReference>
<organism evidence="2 3">
    <name type="scientific">Fulvitalea axinellae</name>
    <dbReference type="NCBI Taxonomy" id="1182444"/>
    <lineage>
        <taxon>Bacteria</taxon>
        <taxon>Pseudomonadati</taxon>
        <taxon>Bacteroidota</taxon>
        <taxon>Cytophagia</taxon>
        <taxon>Cytophagales</taxon>
        <taxon>Persicobacteraceae</taxon>
        <taxon>Fulvitalea</taxon>
    </lineage>
</organism>
<sequence length="189" mass="22424">MGLKLFRQFSLRERQIIEWMLSEDRSLRTIARLLQRSPSSVSREIRRNTAGQLYRASYAQSIATARKRIMSLGGRHKFPKFRFRLFPYRHTLSHALICWCSDLEDYIRINQNAPKYLCGTFFRHPSLYPIFKKPYHYSGLITLGKLLLAHRQRKRKPDRNGQPLMRVSYRNPEARPDKASFHVMAREVA</sequence>
<dbReference type="InterPro" id="IPR051917">
    <property type="entry name" value="Transposase-Integrase"/>
</dbReference>
<evidence type="ECO:0000259" key="1">
    <source>
        <dbReference type="Pfam" id="PF13936"/>
    </source>
</evidence>
<dbReference type="EMBL" id="AP025314">
    <property type="protein sequence ID" value="BDD10064.1"/>
    <property type="molecule type" value="Genomic_DNA"/>
</dbReference>
<dbReference type="PANTHER" id="PTHR10948:SF23">
    <property type="entry name" value="TRANSPOSASE INSI FOR INSERTION SEQUENCE ELEMENT IS30A-RELATED"/>
    <property type="match status" value="1"/>
</dbReference>
<dbReference type="GO" id="GO:0004803">
    <property type="term" value="F:transposase activity"/>
    <property type="evidence" value="ECO:0007669"/>
    <property type="project" value="TreeGrafter"/>
</dbReference>
<dbReference type="PANTHER" id="PTHR10948">
    <property type="entry name" value="TRANSPOSASE"/>
    <property type="match status" value="1"/>
</dbReference>
<keyword evidence="3" id="KW-1185">Reference proteome</keyword>
<dbReference type="RefSeq" id="WP_338391642.1">
    <property type="nucleotide sequence ID" value="NZ_AP025314.1"/>
</dbReference>
<dbReference type="GO" id="GO:0032196">
    <property type="term" value="P:transposition"/>
    <property type="evidence" value="ECO:0007669"/>
    <property type="project" value="TreeGrafter"/>
</dbReference>
<name>A0AAU9CD64_9BACT</name>
<protein>
    <recommendedName>
        <fullName evidence="1">Transposase IS30-like HTH domain-containing protein</fullName>
    </recommendedName>
</protein>
<dbReference type="GO" id="GO:0005829">
    <property type="term" value="C:cytosol"/>
    <property type="evidence" value="ECO:0007669"/>
    <property type="project" value="TreeGrafter"/>
</dbReference>
<evidence type="ECO:0000313" key="2">
    <source>
        <dbReference type="EMBL" id="BDD10064.1"/>
    </source>
</evidence>
<dbReference type="Proteomes" id="UP001348817">
    <property type="component" value="Chromosome"/>
</dbReference>